<name>A0A6B8M1J9_9HYPH</name>
<dbReference type="Gene3D" id="3.10.490.10">
    <property type="entry name" value="Gamma-glutamyl cyclotransferase-like"/>
    <property type="match status" value="1"/>
</dbReference>
<sequence>MPLNFAYGSNMDAAAMARRCPRSRLVGRARLARWRFVVMPSGFASVVPDPRANVYGALWEVPVSDVAALDRYEQVGQGLYAKRMIPVLKEPFGASPALVYVGVNPHQGAAWPGYLADILSAAEKLDLPKAYLGYLSYLLAERKKGARG</sequence>
<dbReference type="CDD" id="cd06661">
    <property type="entry name" value="GGCT_like"/>
    <property type="match status" value="1"/>
</dbReference>
<dbReference type="EMBL" id="CP044331">
    <property type="protein sequence ID" value="QGM96162.1"/>
    <property type="molecule type" value="Genomic_DNA"/>
</dbReference>
<proteinExistence type="predicted"/>
<organism evidence="2 3">
    <name type="scientific">Methylocystis parvus</name>
    <dbReference type="NCBI Taxonomy" id="134"/>
    <lineage>
        <taxon>Bacteria</taxon>
        <taxon>Pseudomonadati</taxon>
        <taxon>Pseudomonadota</taxon>
        <taxon>Alphaproteobacteria</taxon>
        <taxon>Hyphomicrobiales</taxon>
        <taxon>Methylocystaceae</taxon>
        <taxon>Methylocystis</taxon>
    </lineage>
</organism>
<keyword evidence="2" id="KW-0808">Transferase</keyword>
<dbReference type="InterPro" id="IPR013024">
    <property type="entry name" value="GGCT-like"/>
</dbReference>
<dbReference type="GO" id="GO:0016740">
    <property type="term" value="F:transferase activity"/>
    <property type="evidence" value="ECO:0007669"/>
    <property type="project" value="UniProtKB-KW"/>
</dbReference>
<reference evidence="2 3" key="1">
    <citation type="submission" date="2019-09" db="EMBL/GenBank/DDBJ databases">
        <title>Isolation and complete genome sequencing of Methylocystis species.</title>
        <authorList>
            <person name="Rumah B.L."/>
            <person name="Stead C.E."/>
            <person name="Stevens B.C."/>
            <person name="Minton N.P."/>
            <person name="Grosse-Honebrink A."/>
            <person name="Zhang Y."/>
        </authorList>
    </citation>
    <scope>NUCLEOTIDE SEQUENCE [LARGE SCALE GENOMIC DNA]</scope>
    <source>
        <strain evidence="2 3">BRCS2</strain>
    </source>
</reference>
<dbReference type="SUPFAM" id="SSF110857">
    <property type="entry name" value="Gamma-glutamyl cyclotransferase-like"/>
    <property type="match status" value="1"/>
</dbReference>
<evidence type="ECO:0000313" key="3">
    <source>
        <dbReference type="Proteomes" id="UP000422569"/>
    </source>
</evidence>
<evidence type="ECO:0000256" key="1">
    <source>
        <dbReference type="ARBA" id="ARBA00023239"/>
    </source>
</evidence>
<accession>A0A6B8M1J9</accession>
<dbReference type="RefSeq" id="WP_026016254.1">
    <property type="nucleotide sequence ID" value="NZ_CP044331.1"/>
</dbReference>
<keyword evidence="1" id="KW-0456">Lyase</keyword>
<keyword evidence="3" id="KW-1185">Reference proteome</keyword>
<dbReference type="InterPro" id="IPR017939">
    <property type="entry name" value="G-Glutamylcylcotransferase"/>
</dbReference>
<evidence type="ECO:0000313" key="2">
    <source>
        <dbReference type="EMBL" id="QGM96162.1"/>
    </source>
</evidence>
<protein>
    <submittedName>
        <fullName evidence="2">Gamma-glutamylcyclotransferase</fullName>
    </submittedName>
</protein>
<gene>
    <name evidence="2" type="ORF">F7D14_00735</name>
</gene>
<dbReference type="Proteomes" id="UP000422569">
    <property type="component" value="Chromosome"/>
</dbReference>
<dbReference type="Pfam" id="PF13772">
    <property type="entry name" value="AIG2_2"/>
    <property type="match status" value="1"/>
</dbReference>
<dbReference type="InterPro" id="IPR036568">
    <property type="entry name" value="GGCT-like_sf"/>
</dbReference>
<dbReference type="PANTHER" id="PTHR12935">
    <property type="entry name" value="GAMMA-GLUTAMYLCYCLOTRANSFERASE"/>
    <property type="match status" value="1"/>
</dbReference>
<dbReference type="GO" id="GO:0003839">
    <property type="term" value="F:gamma-glutamylcyclotransferase activity"/>
    <property type="evidence" value="ECO:0007669"/>
    <property type="project" value="InterPro"/>
</dbReference>
<dbReference type="AlphaFoldDB" id="A0A6B8M1J9"/>
<dbReference type="PANTHER" id="PTHR12935:SF0">
    <property type="entry name" value="GAMMA-GLUTAMYLCYCLOTRANSFERASE"/>
    <property type="match status" value="1"/>
</dbReference>
<dbReference type="KEGG" id="mpar:F7D14_00735"/>